<proteinExistence type="predicted"/>
<evidence type="ECO:0000256" key="1">
    <source>
        <dbReference type="SAM" id="MobiDB-lite"/>
    </source>
</evidence>
<dbReference type="Proteomes" id="UP000649617">
    <property type="component" value="Unassembled WGS sequence"/>
</dbReference>
<feature type="region of interest" description="Disordered" evidence="1">
    <location>
        <begin position="158"/>
        <end position="177"/>
    </location>
</feature>
<protein>
    <submittedName>
        <fullName evidence="2">Uncharacterized protein</fullName>
    </submittedName>
</protein>
<accession>A0A812RRW7</accession>
<sequence>MQDVLWEVVPEAGVVASAGVVGGSLLKLLDTFGAAAAGVSGVAVGAVSATVGALAAKTFTDRHDRLAVEKRLMDVKRHAPQSSPLSLQPLLAIRQMLEAMDWCLAHEEEHWSRHGAASLAMNCFSGGRGLDNIPKDCKPDKDYRRHLKKIRSLCSPSPLRGQGGRVKNTKTEKRGKTTRDAGVISGLSVPGSSEAYERLFNPQWGTVRSKQGVCAALAYLVTQFMELRHCPTGSLLDGDRRSLRLAVAALARHHVFDEDEKASHALKFTRLLHPTLANAEQDEIDDEEHKRWKNNPDQEQEFRSAALALICLLDAALAWRPSDPLGWMGQAEDAEGAVLAREKGVCSFATFACKVRRCLKKASGGCPITWRRLDVHLDAVRTRALPEPWPWIWVLNEEASMLVRNRTKVPLRVELHRPKAAQAFPLADLPLMKPILQWFHGKVRPVLTADVKPGIEWALRPESAEGREFKVKLLTTAGVLVCTKPLRRGQSFDFHVPVPPPPAQLRAAALACQRESFIEAGTVKGRLKATDEAAKAFGRREHDDDGSVCSTAAPSFSSGRLSLASTASASSAGALGAKTRGKTEMQAKLEDRRRKIEGLPTVLSSAEDDTLDAAPQQEGNSDRAAGEQEPGTLAQPVAGLLSAVEGFRTCLCPRCLHAMPLRRHRPRAAIYVGGVSCDRCKRELLGQAEAEEVELEPQDAFCHCNRCWFDLCRRCAYKEMQDVWWGEE</sequence>
<comment type="caution">
    <text evidence="2">The sequence shown here is derived from an EMBL/GenBank/DDBJ whole genome shotgun (WGS) entry which is preliminary data.</text>
</comment>
<dbReference type="EMBL" id="CAJNIZ010021180">
    <property type="protein sequence ID" value="CAE7449205.1"/>
    <property type="molecule type" value="Genomic_DNA"/>
</dbReference>
<reference evidence="2" key="1">
    <citation type="submission" date="2021-02" db="EMBL/GenBank/DDBJ databases">
        <authorList>
            <person name="Dougan E. K."/>
            <person name="Rhodes N."/>
            <person name="Thang M."/>
            <person name="Chan C."/>
        </authorList>
    </citation>
    <scope>NUCLEOTIDE SEQUENCE</scope>
</reference>
<feature type="compositionally biased region" description="Basic and acidic residues" evidence="1">
    <location>
        <begin position="581"/>
        <end position="597"/>
    </location>
</feature>
<name>A0A812RRW7_SYMPI</name>
<evidence type="ECO:0000313" key="3">
    <source>
        <dbReference type="Proteomes" id="UP000649617"/>
    </source>
</evidence>
<keyword evidence="3" id="KW-1185">Reference proteome</keyword>
<gene>
    <name evidence="2" type="ORF">SPIL2461_LOCUS10984</name>
</gene>
<feature type="region of interest" description="Disordered" evidence="1">
    <location>
        <begin position="572"/>
        <end position="630"/>
    </location>
</feature>
<dbReference type="AlphaFoldDB" id="A0A812RRW7"/>
<evidence type="ECO:0000313" key="2">
    <source>
        <dbReference type="EMBL" id="CAE7449205.1"/>
    </source>
</evidence>
<dbReference type="OrthoDB" id="437374at2759"/>
<organism evidence="2 3">
    <name type="scientific">Symbiodinium pilosum</name>
    <name type="common">Dinoflagellate</name>
    <dbReference type="NCBI Taxonomy" id="2952"/>
    <lineage>
        <taxon>Eukaryota</taxon>
        <taxon>Sar</taxon>
        <taxon>Alveolata</taxon>
        <taxon>Dinophyceae</taxon>
        <taxon>Suessiales</taxon>
        <taxon>Symbiodiniaceae</taxon>
        <taxon>Symbiodinium</taxon>
    </lineage>
</organism>